<gene>
    <name evidence="1" type="ORF">CN263_08850</name>
</gene>
<dbReference type="EMBL" id="NTRC01000006">
    <property type="protein sequence ID" value="PFD23178.1"/>
    <property type="molecule type" value="Genomic_DNA"/>
</dbReference>
<organism evidence="1 2">
    <name type="scientific">Bacillus cereus</name>
    <dbReference type="NCBI Taxonomy" id="1396"/>
    <lineage>
        <taxon>Bacteria</taxon>
        <taxon>Bacillati</taxon>
        <taxon>Bacillota</taxon>
        <taxon>Bacilli</taxon>
        <taxon>Bacillales</taxon>
        <taxon>Bacillaceae</taxon>
        <taxon>Bacillus</taxon>
        <taxon>Bacillus cereus group</taxon>
    </lineage>
</organism>
<dbReference type="AlphaFoldDB" id="A0A9X6VML9"/>
<reference evidence="1 2" key="1">
    <citation type="submission" date="2017-09" db="EMBL/GenBank/DDBJ databases">
        <title>Large-scale bioinformatics analysis of Bacillus genomes uncovers conserved roles of natural products in bacterial physiology.</title>
        <authorList>
            <consortium name="Agbiome Team Llc"/>
            <person name="Bleich R.M."/>
            <person name="Kirk G.J."/>
            <person name="Santa Maria K.C."/>
            <person name="Allen S.E."/>
            <person name="Farag S."/>
            <person name="Shank E.A."/>
            <person name="Bowers A."/>
        </authorList>
    </citation>
    <scope>NUCLEOTIDE SEQUENCE [LARGE SCALE GENOMIC DNA]</scope>
    <source>
        <strain evidence="1 2">AFS024404</strain>
    </source>
</reference>
<comment type="caution">
    <text evidence="1">The sequence shown here is derived from an EMBL/GenBank/DDBJ whole genome shotgun (WGS) entry which is preliminary data.</text>
</comment>
<accession>A0A9X6VML9</accession>
<proteinExistence type="predicted"/>
<dbReference type="Proteomes" id="UP000219743">
    <property type="component" value="Unassembled WGS sequence"/>
</dbReference>
<name>A0A9X6VML9_BACCE</name>
<evidence type="ECO:0000313" key="2">
    <source>
        <dbReference type="Proteomes" id="UP000219743"/>
    </source>
</evidence>
<protein>
    <submittedName>
        <fullName evidence="1">Uncharacterized protein</fullName>
    </submittedName>
</protein>
<sequence>MVERTEWKYLKCSKYRRAGKHGCVNHVLIQYRDFCQCIIDLLIKKGESVTLKLQGNVERGQENKLKQLINVNEQKEKTLLGLSLEELINKEELKNGTDLT</sequence>
<evidence type="ECO:0000313" key="1">
    <source>
        <dbReference type="EMBL" id="PFD23178.1"/>
    </source>
</evidence>